<dbReference type="OrthoDB" id="8373931at2"/>
<organism evidence="2 3">
    <name type="scientific">Neorhizobium galegae bv. orientalis str. HAMBI 540</name>
    <dbReference type="NCBI Taxonomy" id="1028800"/>
    <lineage>
        <taxon>Bacteria</taxon>
        <taxon>Pseudomonadati</taxon>
        <taxon>Pseudomonadota</taxon>
        <taxon>Alphaproteobacteria</taxon>
        <taxon>Hyphomicrobiales</taxon>
        <taxon>Rhizobiaceae</taxon>
        <taxon>Rhizobium/Agrobacterium group</taxon>
        <taxon>Neorhizobium</taxon>
    </lineage>
</organism>
<dbReference type="KEGG" id="ngg:RG540_CH17380"/>
<protein>
    <submittedName>
        <fullName evidence="2">Uncharacterized protein</fullName>
    </submittedName>
</protein>
<feature type="coiled-coil region" evidence="1">
    <location>
        <begin position="24"/>
        <end position="54"/>
    </location>
</feature>
<evidence type="ECO:0000313" key="3">
    <source>
        <dbReference type="Proteomes" id="UP000028181"/>
    </source>
</evidence>
<keyword evidence="1" id="KW-0175">Coiled coil</keyword>
<dbReference type="RefSeq" id="WP_038586707.1">
    <property type="nucleotide sequence ID" value="NZ_HG938353.1"/>
</dbReference>
<accession>A0A068SSA3</accession>
<name>A0A068SSA3_NEOGA</name>
<evidence type="ECO:0000313" key="2">
    <source>
        <dbReference type="EMBL" id="CDN47910.1"/>
    </source>
</evidence>
<dbReference type="HOGENOM" id="CLU_2789670_0_0_5"/>
<dbReference type="AlphaFoldDB" id="A0A068SSA3"/>
<keyword evidence="3" id="KW-1185">Reference proteome</keyword>
<gene>
    <name evidence="2" type="ORF">RG540_CH17380</name>
</gene>
<sequence>MAEVTNEMLYEEMLELDERSKQTLESLEELVSFMKETNRELAEGQARTEALKKKLFGDRFDRYGAYCG</sequence>
<reference evidence="3" key="1">
    <citation type="journal article" date="2014" name="BMC Genomics">
        <title>Genome sequencing of two Neorhizobium galegae strains reveals a noeT gene responsible for the unusual acetylation of the nodulation factors.</title>
        <authorList>
            <person name="Osterman J."/>
            <person name="Marsh J."/>
            <person name="Laine P.K."/>
            <person name="Zeng Z."/>
            <person name="Alatalo E."/>
            <person name="Sullivan J.T."/>
            <person name="Young J.P."/>
            <person name="Thomas-Oates J."/>
            <person name="Paulin L."/>
            <person name="Lindstrom K."/>
        </authorList>
    </citation>
    <scope>NUCLEOTIDE SEQUENCE [LARGE SCALE GENOMIC DNA]</scope>
    <source>
        <strain evidence="3">HAMBI 540</strain>
    </source>
</reference>
<proteinExistence type="predicted"/>
<dbReference type="EMBL" id="HG938353">
    <property type="protein sequence ID" value="CDN47910.1"/>
    <property type="molecule type" value="Genomic_DNA"/>
</dbReference>
<evidence type="ECO:0000256" key="1">
    <source>
        <dbReference type="SAM" id="Coils"/>
    </source>
</evidence>
<dbReference type="eggNOG" id="ENOG50312JA">
    <property type="taxonomic scope" value="Bacteria"/>
</dbReference>
<dbReference type="GeneID" id="24259140"/>
<dbReference type="Proteomes" id="UP000028181">
    <property type="component" value="Chromosome I"/>
</dbReference>
<dbReference type="PATRIC" id="fig|1028800.3.peg.1751"/>